<dbReference type="Proteomes" id="UP000249890">
    <property type="component" value="Chromosome"/>
</dbReference>
<gene>
    <name evidence="1" type="ORF">B9T62_36910</name>
</gene>
<proteinExistence type="predicted"/>
<organism evidence="1 2">
    <name type="scientific">Paenibacillus donghaensis</name>
    <dbReference type="NCBI Taxonomy" id="414771"/>
    <lineage>
        <taxon>Bacteria</taxon>
        <taxon>Bacillati</taxon>
        <taxon>Bacillota</taxon>
        <taxon>Bacilli</taxon>
        <taxon>Bacillales</taxon>
        <taxon>Paenibacillaceae</taxon>
        <taxon>Paenibacillus</taxon>
    </lineage>
</organism>
<evidence type="ECO:0000313" key="1">
    <source>
        <dbReference type="EMBL" id="ASA25825.1"/>
    </source>
</evidence>
<dbReference type="AlphaFoldDB" id="A0A2Z2KN15"/>
<accession>A0A2Z2KN15</accession>
<name>A0A2Z2KN15_9BACL</name>
<dbReference type="OrthoDB" id="1682769at2"/>
<sequence>MLNSEDSNVSDAVKERRESGDFPYALEKSGRKSLLLFDQYELVPKETFINEEGKYGISNGE</sequence>
<dbReference type="KEGG" id="pdh:B9T62_36910"/>
<protein>
    <submittedName>
        <fullName evidence="1">Uncharacterized protein</fullName>
    </submittedName>
</protein>
<dbReference type="RefSeq" id="WP_087919785.1">
    <property type="nucleotide sequence ID" value="NZ_CP021780.1"/>
</dbReference>
<keyword evidence="2" id="KW-1185">Reference proteome</keyword>
<dbReference type="EMBL" id="CP021780">
    <property type="protein sequence ID" value="ASA25825.1"/>
    <property type="molecule type" value="Genomic_DNA"/>
</dbReference>
<evidence type="ECO:0000313" key="2">
    <source>
        <dbReference type="Proteomes" id="UP000249890"/>
    </source>
</evidence>
<reference evidence="1 2" key="1">
    <citation type="submission" date="2017-06" db="EMBL/GenBank/DDBJ databases">
        <title>Complete genome sequence of Paenibacillus donghaensis KCTC 13049T isolated from East Sea sediment, South Korea.</title>
        <authorList>
            <person name="Jung B.K."/>
            <person name="Hong S.-J."/>
            <person name="Shin J.-H."/>
        </authorList>
    </citation>
    <scope>NUCLEOTIDE SEQUENCE [LARGE SCALE GENOMIC DNA]</scope>
    <source>
        <strain evidence="1 2">KCTC 13049</strain>
    </source>
</reference>